<sequence>MFSGPQKLGNAKQKSIGLACHTISPHEALYKLATGSSRTIRAIVKVEKRREATELIRFVESLHTPINLIPISSFTCEKSVHISWLCVMKVVGNVEFELCNSPRWLRKWYDLTRDETISHVLFQFVYLDEMRSDDIAVPQRNSCSTNIRVSSNFSQARRRELN</sequence>
<evidence type="ECO:0000313" key="1">
    <source>
        <dbReference type="EMBL" id="EDN96158.1"/>
    </source>
</evidence>
<evidence type="ECO:0000313" key="2">
    <source>
        <dbReference type="Proteomes" id="UP000001312"/>
    </source>
</evidence>
<protein>
    <submittedName>
        <fullName evidence="1">Uncharacterized protein</fullName>
    </submittedName>
</protein>
<dbReference type="InParanoid" id="A7E706"/>
<dbReference type="GeneID" id="5493601"/>
<dbReference type="AlphaFoldDB" id="A7E706"/>
<accession>A7E706</accession>
<dbReference type="HOGENOM" id="CLU_1636407_0_0_1"/>
<organism evidence="1 2">
    <name type="scientific">Sclerotinia sclerotiorum (strain ATCC 18683 / 1980 / Ss-1)</name>
    <name type="common">White mold</name>
    <name type="synonym">Whetzelinia sclerotiorum</name>
    <dbReference type="NCBI Taxonomy" id="665079"/>
    <lineage>
        <taxon>Eukaryota</taxon>
        <taxon>Fungi</taxon>
        <taxon>Dikarya</taxon>
        <taxon>Ascomycota</taxon>
        <taxon>Pezizomycotina</taxon>
        <taxon>Leotiomycetes</taxon>
        <taxon>Helotiales</taxon>
        <taxon>Sclerotiniaceae</taxon>
        <taxon>Sclerotinia</taxon>
    </lineage>
</organism>
<dbReference type="EMBL" id="CH476622">
    <property type="protein sequence ID" value="EDN96158.1"/>
    <property type="molecule type" value="Genomic_DNA"/>
</dbReference>
<reference evidence="2" key="1">
    <citation type="journal article" date="2011" name="PLoS Genet.">
        <title>Genomic analysis of the necrotrophic fungal pathogens Sclerotinia sclerotiorum and Botrytis cinerea.</title>
        <authorList>
            <person name="Amselem J."/>
            <person name="Cuomo C.A."/>
            <person name="van Kan J.A."/>
            <person name="Viaud M."/>
            <person name="Benito E.P."/>
            <person name="Couloux A."/>
            <person name="Coutinho P.M."/>
            <person name="de Vries R.P."/>
            <person name="Dyer P.S."/>
            <person name="Fillinger S."/>
            <person name="Fournier E."/>
            <person name="Gout L."/>
            <person name="Hahn M."/>
            <person name="Kohn L."/>
            <person name="Lapalu N."/>
            <person name="Plummer K.M."/>
            <person name="Pradier J.M."/>
            <person name="Quevillon E."/>
            <person name="Sharon A."/>
            <person name="Simon A."/>
            <person name="ten Have A."/>
            <person name="Tudzynski B."/>
            <person name="Tudzynski P."/>
            <person name="Wincker P."/>
            <person name="Andrew M."/>
            <person name="Anthouard V."/>
            <person name="Beever R.E."/>
            <person name="Beffa R."/>
            <person name="Benoit I."/>
            <person name="Bouzid O."/>
            <person name="Brault B."/>
            <person name="Chen Z."/>
            <person name="Choquer M."/>
            <person name="Collemare J."/>
            <person name="Cotton P."/>
            <person name="Danchin E.G."/>
            <person name="Da Silva C."/>
            <person name="Gautier A."/>
            <person name="Giraud C."/>
            <person name="Giraud T."/>
            <person name="Gonzalez C."/>
            <person name="Grossetete S."/>
            <person name="Guldener U."/>
            <person name="Henrissat B."/>
            <person name="Howlett B.J."/>
            <person name="Kodira C."/>
            <person name="Kretschmer M."/>
            <person name="Lappartient A."/>
            <person name="Leroch M."/>
            <person name="Levis C."/>
            <person name="Mauceli E."/>
            <person name="Neuveglise C."/>
            <person name="Oeser B."/>
            <person name="Pearson M."/>
            <person name="Poulain J."/>
            <person name="Poussereau N."/>
            <person name="Quesneville H."/>
            <person name="Rascle C."/>
            <person name="Schumacher J."/>
            <person name="Segurens B."/>
            <person name="Sexton A."/>
            <person name="Silva E."/>
            <person name="Sirven C."/>
            <person name="Soanes D.M."/>
            <person name="Talbot N.J."/>
            <person name="Templeton M."/>
            <person name="Yandava C."/>
            <person name="Yarden O."/>
            <person name="Zeng Q."/>
            <person name="Rollins J.A."/>
            <person name="Lebrun M.H."/>
            <person name="Dickman M."/>
        </authorList>
    </citation>
    <scope>NUCLEOTIDE SEQUENCE [LARGE SCALE GENOMIC DNA]</scope>
    <source>
        <strain evidence="2">ATCC 18683 / 1980 / Ss-1</strain>
    </source>
</reference>
<proteinExistence type="predicted"/>
<dbReference type="RefSeq" id="XP_001596890.1">
    <property type="nucleotide sequence ID" value="XM_001596840.1"/>
</dbReference>
<keyword evidence="2" id="KW-1185">Reference proteome</keyword>
<dbReference type="KEGG" id="ssl:SS1G_01082"/>
<name>A7E706_SCLS1</name>
<dbReference type="Proteomes" id="UP000001312">
    <property type="component" value="Unassembled WGS sequence"/>
</dbReference>
<gene>
    <name evidence="1" type="ORF">SS1G_01082</name>
</gene>